<feature type="region of interest" description="Disordered" evidence="1">
    <location>
        <begin position="100"/>
        <end position="356"/>
    </location>
</feature>
<feature type="compositionally biased region" description="Basic and acidic residues" evidence="1">
    <location>
        <begin position="164"/>
        <end position="207"/>
    </location>
</feature>
<evidence type="ECO:0000256" key="1">
    <source>
        <dbReference type="SAM" id="MobiDB-lite"/>
    </source>
</evidence>
<feature type="compositionally biased region" description="Polar residues" evidence="1">
    <location>
        <begin position="269"/>
        <end position="295"/>
    </location>
</feature>
<feature type="compositionally biased region" description="Low complexity" evidence="1">
    <location>
        <begin position="336"/>
        <end position="350"/>
    </location>
</feature>
<name>A0A0G4GDM9_9ALVE</name>
<feature type="compositionally biased region" description="Basic and acidic residues" evidence="1">
    <location>
        <begin position="225"/>
        <end position="259"/>
    </location>
</feature>
<reference evidence="2" key="1">
    <citation type="submission" date="2014-11" db="EMBL/GenBank/DDBJ databases">
        <authorList>
            <person name="Otto D Thomas"/>
            <person name="Naeem Raeece"/>
        </authorList>
    </citation>
    <scope>NUCLEOTIDE SEQUENCE</scope>
</reference>
<sequence length="356" mass="38746">MQDVVQAMQAKSEHAKALDKLAADASKVISSSERVSHLSISAKDQKIAQENLGEEKKLAEVLKVMQGVAKGQLAEEARLVRDTMSAVVEKSKAVEKQAEAALSGVPLSSSQTETETDVGSVIPPHTLAKQAEKSKPKKKKVIASVPTLIKGVVGGEKKNKKMNKKEDKMVMMKETEKDKEELKVEAEKAVKNLSEKQREKEVVERKQSTASAHKQKEAKRKKVVEKRTILEEPRKKNETQTEKREEKQSEQPRRQKETEAEQTPKLLSGSLTQSTASQQTHTDAETQPSGSSPSDVSLEENALSSVSADTAALLASAEDQEQAVNFLDEESEDESSLAAPSSSSSSAESSGLEDSE</sequence>
<dbReference type="AlphaFoldDB" id="A0A0G4GDM9"/>
<dbReference type="EMBL" id="CDMZ01001104">
    <property type="protein sequence ID" value="CEM27307.1"/>
    <property type="molecule type" value="Genomic_DNA"/>
</dbReference>
<gene>
    <name evidence="2" type="ORF">Cvel_640</name>
</gene>
<proteinExistence type="predicted"/>
<organism evidence="2">
    <name type="scientific">Chromera velia CCMP2878</name>
    <dbReference type="NCBI Taxonomy" id="1169474"/>
    <lineage>
        <taxon>Eukaryota</taxon>
        <taxon>Sar</taxon>
        <taxon>Alveolata</taxon>
        <taxon>Colpodellida</taxon>
        <taxon>Chromeraceae</taxon>
        <taxon>Chromera</taxon>
    </lineage>
</organism>
<dbReference type="VEuPathDB" id="CryptoDB:Cvel_640"/>
<protein>
    <submittedName>
        <fullName evidence="2">Uncharacterized protein</fullName>
    </submittedName>
</protein>
<evidence type="ECO:0000313" key="2">
    <source>
        <dbReference type="EMBL" id="CEM27307.1"/>
    </source>
</evidence>
<accession>A0A0G4GDM9</accession>